<protein>
    <submittedName>
        <fullName evidence="1">Uncharacterized protein</fullName>
    </submittedName>
</protein>
<gene>
    <name evidence="1" type="ORF">K443DRAFT_656291</name>
</gene>
<reference evidence="2" key="2">
    <citation type="submission" date="2015-01" db="EMBL/GenBank/DDBJ databases">
        <title>Evolutionary Origins and Diversification of the Mycorrhizal Mutualists.</title>
        <authorList>
            <consortium name="DOE Joint Genome Institute"/>
            <consortium name="Mycorrhizal Genomics Consortium"/>
            <person name="Kohler A."/>
            <person name="Kuo A."/>
            <person name="Nagy L.G."/>
            <person name="Floudas D."/>
            <person name="Copeland A."/>
            <person name="Barry K.W."/>
            <person name="Cichocki N."/>
            <person name="Veneault-Fourrey C."/>
            <person name="LaButti K."/>
            <person name="Lindquist E.A."/>
            <person name="Lipzen A."/>
            <person name="Lundell T."/>
            <person name="Morin E."/>
            <person name="Murat C."/>
            <person name="Riley R."/>
            <person name="Ohm R."/>
            <person name="Sun H."/>
            <person name="Tunlid A."/>
            <person name="Henrissat B."/>
            <person name="Grigoriev I.V."/>
            <person name="Hibbett D.S."/>
            <person name="Martin F."/>
        </authorList>
    </citation>
    <scope>NUCLEOTIDE SEQUENCE [LARGE SCALE GENOMIC DNA]</scope>
    <source>
        <strain evidence="2">LaAM-08-1</strain>
    </source>
</reference>
<dbReference type="EMBL" id="KN838586">
    <property type="protein sequence ID" value="KIK02908.1"/>
    <property type="molecule type" value="Genomic_DNA"/>
</dbReference>
<reference evidence="1 2" key="1">
    <citation type="submission" date="2014-04" db="EMBL/GenBank/DDBJ databases">
        <authorList>
            <consortium name="DOE Joint Genome Institute"/>
            <person name="Kuo A."/>
            <person name="Kohler A."/>
            <person name="Nagy L.G."/>
            <person name="Floudas D."/>
            <person name="Copeland A."/>
            <person name="Barry K.W."/>
            <person name="Cichocki N."/>
            <person name="Veneault-Fourrey C."/>
            <person name="LaButti K."/>
            <person name="Lindquist E.A."/>
            <person name="Lipzen A."/>
            <person name="Lundell T."/>
            <person name="Morin E."/>
            <person name="Murat C."/>
            <person name="Sun H."/>
            <person name="Tunlid A."/>
            <person name="Henrissat B."/>
            <person name="Grigoriev I.V."/>
            <person name="Hibbett D.S."/>
            <person name="Martin F."/>
            <person name="Nordberg H.P."/>
            <person name="Cantor M.N."/>
            <person name="Hua S.X."/>
        </authorList>
    </citation>
    <scope>NUCLEOTIDE SEQUENCE [LARGE SCALE GENOMIC DNA]</scope>
    <source>
        <strain evidence="1 2">LaAM-08-1</strain>
    </source>
</reference>
<evidence type="ECO:0000313" key="1">
    <source>
        <dbReference type="EMBL" id="KIK02908.1"/>
    </source>
</evidence>
<dbReference type="Proteomes" id="UP000054477">
    <property type="component" value="Unassembled WGS sequence"/>
</dbReference>
<name>A0A0C9Y481_9AGAR</name>
<evidence type="ECO:0000313" key="2">
    <source>
        <dbReference type="Proteomes" id="UP000054477"/>
    </source>
</evidence>
<feature type="non-terminal residue" evidence="1">
    <location>
        <position position="1"/>
    </location>
</feature>
<dbReference type="HOGENOM" id="CLU_2711602_0_0_1"/>
<dbReference type="AlphaFoldDB" id="A0A0C9Y481"/>
<proteinExistence type="predicted"/>
<organism evidence="1 2">
    <name type="scientific">Laccaria amethystina LaAM-08-1</name>
    <dbReference type="NCBI Taxonomy" id="1095629"/>
    <lineage>
        <taxon>Eukaryota</taxon>
        <taxon>Fungi</taxon>
        <taxon>Dikarya</taxon>
        <taxon>Basidiomycota</taxon>
        <taxon>Agaricomycotina</taxon>
        <taxon>Agaricomycetes</taxon>
        <taxon>Agaricomycetidae</taxon>
        <taxon>Agaricales</taxon>
        <taxon>Agaricineae</taxon>
        <taxon>Hydnangiaceae</taxon>
        <taxon>Laccaria</taxon>
    </lineage>
</organism>
<sequence>HEPADVTNNIAALSRIVLQVFENSSHSSQFRSIPEATALLQVHQHILLTPTNFLILLNTQPLKVNNSRYGALQ</sequence>
<accession>A0A0C9Y481</accession>
<dbReference type="OrthoDB" id="3065650at2759"/>
<keyword evidence="2" id="KW-1185">Reference proteome</keyword>